<dbReference type="InterPro" id="IPR022935">
    <property type="entry name" value="ClpS"/>
</dbReference>
<comment type="similarity">
    <text evidence="1">Belongs to the ClpS family.</text>
</comment>
<dbReference type="Proteomes" id="UP001144397">
    <property type="component" value="Unassembled WGS sequence"/>
</dbReference>
<sequence>MKHVFHPSHPAGADRARVAPARAMAGEPPRKGDGPGTAVITRTKPQTKRPSLYRVLLLNDDYTPMEFVVHVLERFFSKNRDEANRIMLHVHHHGVGECGVFTYEVAETKVTQVMDFARKHQHPLQCVMEKK</sequence>
<proteinExistence type="inferred from homology"/>
<dbReference type="GO" id="GO:0030163">
    <property type="term" value="P:protein catabolic process"/>
    <property type="evidence" value="ECO:0007669"/>
    <property type="project" value="InterPro"/>
</dbReference>
<keyword evidence="4" id="KW-0645">Protease</keyword>
<dbReference type="NCBIfam" id="NF000672">
    <property type="entry name" value="PRK00033.1-5"/>
    <property type="match status" value="1"/>
</dbReference>
<evidence type="ECO:0000313" key="4">
    <source>
        <dbReference type="EMBL" id="GLI22349.1"/>
    </source>
</evidence>
<dbReference type="GO" id="GO:0008233">
    <property type="term" value="F:peptidase activity"/>
    <property type="evidence" value="ECO:0007669"/>
    <property type="project" value="UniProtKB-KW"/>
</dbReference>
<evidence type="ECO:0000313" key="6">
    <source>
        <dbReference type="Proteomes" id="UP001144397"/>
    </source>
</evidence>
<keyword evidence="4" id="KW-0378">Hydrolase</keyword>
<keyword evidence="7" id="KW-1185">Reference proteome</keyword>
<comment type="subunit">
    <text evidence="1">Binds to the N-terminal domain of the chaperone ClpA.</text>
</comment>
<dbReference type="InterPro" id="IPR014719">
    <property type="entry name" value="Ribosomal_bL12_C/ClpS-like"/>
</dbReference>
<name>A0A9W6FJ54_XANFL</name>
<dbReference type="Proteomes" id="UP001245370">
    <property type="component" value="Unassembled WGS sequence"/>
</dbReference>
<evidence type="ECO:0000256" key="2">
    <source>
        <dbReference type="SAM" id="MobiDB-lite"/>
    </source>
</evidence>
<feature type="region of interest" description="Disordered" evidence="2">
    <location>
        <begin position="21"/>
        <end position="45"/>
    </location>
</feature>
<dbReference type="HAMAP" id="MF_00302">
    <property type="entry name" value="ClpS"/>
    <property type="match status" value="1"/>
</dbReference>
<organism evidence="4 6">
    <name type="scientific">Xanthobacter flavus</name>
    <dbReference type="NCBI Taxonomy" id="281"/>
    <lineage>
        <taxon>Bacteria</taxon>
        <taxon>Pseudomonadati</taxon>
        <taxon>Pseudomonadota</taxon>
        <taxon>Alphaproteobacteria</taxon>
        <taxon>Hyphomicrobiales</taxon>
        <taxon>Xanthobacteraceae</taxon>
        <taxon>Xanthobacter</taxon>
    </lineage>
</organism>
<dbReference type="FunFam" id="3.30.1390.10:FF:000002">
    <property type="entry name" value="ATP-dependent Clp protease adapter protein ClpS"/>
    <property type="match status" value="1"/>
</dbReference>
<accession>A0A9W6FJ54</accession>
<dbReference type="InterPro" id="IPR003769">
    <property type="entry name" value="ClpS_core"/>
</dbReference>
<evidence type="ECO:0000259" key="3">
    <source>
        <dbReference type="Pfam" id="PF02617"/>
    </source>
</evidence>
<dbReference type="PANTHER" id="PTHR33473:SF19">
    <property type="entry name" value="ATP-DEPENDENT CLP PROTEASE ADAPTER PROTEIN CLPS"/>
    <property type="match status" value="1"/>
</dbReference>
<dbReference type="PANTHER" id="PTHR33473">
    <property type="entry name" value="ATP-DEPENDENT CLP PROTEASE ADAPTER PROTEIN CLPS1, CHLOROPLASTIC"/>
    <property type="match status" value="1"/>
</dbReference>
<reference evidence="5 7" key="2">
    <citation type="submission" date="2023-07" db="EMBL/GenBank/DDBJ databases">
        <title>Genomic Encyclopedia of Type Strains, Phase IV (KMG-IV): sequencing the most valuable type-strain genomes for metagenomic binning, comparative biology and taxonomic classification.</title>
        <authorList>
            <person name="Goeker M."/>
        </authorList>
    </citation>
    <scope>NUCLEOTIDE SEQUENCE [LARGE SCALE GENOMIC DNA]</scope>
    <source>
        <strain evidence="5 7">DSM 338</strain>
    </source>
</reference>
<dbReference type="NCBIfam" id="NF000669">
    <property type="entry name" value="PRK00033.1-2"/>
    <property type="match status" value="1"/>
</dbReference>
<dbReference type="Pfam" id="PF02617">
    <property type="entry name" value="ClpS"/>
    <property type="match status" value="1"/>
</dbReference>
<protein>
    <recommendedName>
        <fullName evidence="1">ATP-dependent Clp protease adapter protein ClpS</fullName>
    </recommendedName>
</protein>
<dbReference type="EMBL" id="BSDO01000002">
    <property type="protein sequence ID" value="GLI22349.1"/>
    <property type="molecule type" value="Genomic_DNA"/>
</dbReference>
<dbReference type="GO" id="GO:0006508">
    <property type="term" value="P:proteolysis"/>
    <property type="evidence" value="ECO:0007669"/>
    <property type="project" value="UniProtKB-UniRule"/>
</dbReference>
<evidence type="ECO:0000313" key="5">
    <source>
        <dbReference type="EMBL" id="MDR6331858.1"/>
    </source>
</evidence>
<dbReference type="Gene3D" id="3.30.1390.10">
    <property type="match status" value="1"/>
</dbReference>
<dbReference type="EMBL" id="JAVDPY010000001">
    <property type="protein sequence ID" value="MDR6331858.1"/>
    <property type="molecule type" value="Genomic_DNA"/>
</dbReference>
<evidence type="ECO:0000256" key="1">
    <source>
        <dbReference type="HAMAP-Rule" id="MF_00302"/>
    </source>
</evidence>
<evidence type="ECO:0000313" key="7">
    <source>
        <dbReference type="Proteomes" id="UP001245370"/>
    </source>
</evidence>
<gene>
    <name evidence="4" type="primary">clpS1</name>
    <name evidence="1" type="synonym">clpS</name>
    <name evidence="5" type="ORF">GGQ86_000305</name>
    <name evidence="4" type="ORF">XFLAVUS301_20230</name>
</gene>
<reference evidence="4" key="1">
    <citation type="submission" date="2022-12" db="EMBL/GenBank/DDBJ databases">
        <title>Reference genome sequencing for broad-spectrum identification of bacterial and archaeal isolates by mass spectrometry.</title>
        <authorList>
            <person name="Sekiguchi Y."/>
            <person name="Tourlousse D.M."/>
        </authorList>
    </citation>
    <scope>NUCLEOTIDE SEQUENCE</scope>
    <source>
        <strain evidence="4">301</strain>
    </source>
</reference>
<feature type="domain" description="Adaptor protein ClpS core" evidence="3">
    <location>
        <begin position="48"/>
        <end position="126"/>
    </location>
</feature>
<dbReference type="AlphaFoldDB" id="A0A9W6FJ54"/>
<comment type="function">
    <text evidence="1">Involved in the modulation of the specificity of the ClpAP-mediated ATP-dependent protein degradation.</text>
</comment>
<dbReference type="SUPFAM" id="SSF54736">
    <property type="entry name" value="ClpS-like"/>
    <property type="match status" value="1"/>
</dbReference>
<comment type="caution">
    <text evidence="4">The sequence shown here is derived from an EMBL/GenBank/DDBJ whole genome shotgun (WGS) entry which is preliminary data.</text>
</comment>